<dbReference type="InterPro" id="IPR013042">
    <property type="entry name" value="DUF1592"/>
</dbReference>
<evidence type="ECO:0000259" key="5">
    <source>
        <dbReference type="Pfam" id="PF07631"/>
    </source>
</evidence>
<dbReference type="AlphaFoldDB" id="A0A5C6B0W1"/>
<evidence type="ECO:0000259" key="7">
    <source>
        <dbReference type="Pfam" id="PF07637"/>
    </source>
</evidence>
<accession>A0A5C6B0W1</accession>
<feature type="domain" description="DUF1595" evidence="7">
    <location>
        <begin position="415"/>
        <end position="472"/>
    </location>
</feature>
<dbReference type="InterPro" id="IPR011478">
    <property type="entry name" value="DUF1585"/>
</dbReference>
<dbReference type="InterPro" id="IPR013036">
    <property type="entry name" value="DUF1587"/>
</dbReference>
<dbReference type="Proteomes" id="UP000320176">
    <property type="component" value="Unassembled WGS sequence"/>
</dbReference>
<dbReference type="Pfam" id="PF07637">
    <property type="entry name" value="PSD5"/>
    <property type="match status" value="1"/>
</dbReference>
<feature type="compositionally biased region" description="Low complexity" evidence="1">
    <location>
        <begin position="27"/>
        <end position="36"/>
    </location>
</feature>
<dbReference type="InterPro" id="IPR013043">
    <property type="entry name" value="DUF1595"/>
</dbReference>
<name>A0A5C6B0W1_9BACT</name>
<evidence type="ECO:0000313" key="9">
    <source>
        <dbReference type="Proteomes" id="UP000320176"/>
    </source>
</evidence>
<keyword evidence="9" id="KW-1185">Reference proteome</keyword>
<reference evidence="8 9" key="1">
    <citation type="submission" date="2019-02" db="EMBL/GenBank/DDBJ databases">
        <title>Deep-cultivation of Planctomycetes and their phenomic and genomic characterization uncovers novel biology.</title>
        <authorList>
            <person name="Wiegand S."/>
            <person name="Jogler M."/>
            <person name="Boedeker C."/>
            <person name="Pinto D."/>
            <person name="Vollmers J."/>
            <person name="Rivas-Marin E."/>
            <person name="Kohn T."/>
            <person name="Peeters S.H."/>
            <person name="Heuer A."/>
            <person name="Rast P."/>
            <person name="Oberbeckmann S."/>
            <person name="Bunk B."/>
            <person name="Jeske O."/>
            <person name="Meyerdierks A."/>
            <person name="Storesund J.E."/>
            <person name="Kallscheuer N."/>
            <person name="Luecker S."/>
            <person name="Lage O.M."/>
            <person name="Pohl T."/>
            <person name="Merkel B.J."/>
            <person name="Hornburger P."/>
            <person name="Mueller R.-W."/>
            <person name="Bruemmer F."/>
            <person name="Labrenz M."/>
            <person name="Spormann A.M."/>
            <person name="Op Den Camp H."/>
            <person name="Overmann J."/>
            <person name="Amann R."/>
            <person name="Jetten M.S.M."/>
            <person name="Mascher T."/>
            <person name="Medema M.H."/>
            <person name="Devos D.P."/>
            <person name="Kaster A.-K."/>
            <person name="Ovreas L."/>
            <person name="Rohde M."/>
            <person name="Galperin M.Y."/>
            <person name="Jogler C."/>
        </authorList>
    </citation>
    <scope>NUCLEOTIDE SEQUENCE [LARGE SCALE GENOMIC DNA]</scope>
    <source>
        <strain evidence="8 9">Pla52n</strain>
    </source>
</reference>
<feature type="domain" description="DUF1592" evidence="5">
    <location>
        <begin position="488"/>
        <end position="614"/>
    </location>
</feature>
<evidence type="ECO:0008006" key="10">
    <source>
        <dbReference type="Google" id="ProtNLM"/>
    </source>
</evidence>
<gene>
    <name evidence="8" type="ORF">Pla52n_12640</name>
</gene>
<organism evidence="8 9">
    <name type="scientific">Stieleria varia</name>
    <dbReference type="NCBI Taxonomy" id="2528005"/>
    <lineage>
        <taxon>Bacteria</taxon>
        <taxon>Pseudomonadati</taxon>
        <taxon>Planctomycetota</taxon>
        <taxon>Planctomycetia</taxon>
        <taxon>Pirellulales</taxon>
        <taxon>Pirellulaceae</taxon>
        <taxon>Stieleria</taxon>
    </lineage>
</organism>
<dbReference type="Pfam" id="PF07635">
    <property type="entry name" value="PSCyt1"/>
    <property type="match status" value="1"/>
</dbReference>
<dbReference type="Pfam" id="PF07631">
    <property type="entry name" value="PSD4"/>
    <property type="match status" value="1"/>
</dbReference>
<evidence type="ECO:0000259" key="6">
    <source>
        <dbReference type="Pfam" id="PF07635"/>
    </source>
</evidence>
<dbReference type="InterPro" id="IPR013039">
    <property type="entry name" value="DUF1588"/>
</dbReference>
<feature type="domain" description="DUF1585" evidence="2">
    <location>
        <begin position="743"/>
        <end position="817"/>
    </location>
</feature>
<dbReference type="Pfam" id="PF07627">
    <property type="entry name" value="PSCyt3"/>
    <property type="match status" value="1"/>
</dbReference>
<comment type="caution">
    <text evidence="8">The sequence shown here is derived from an EMBL/GenBank/DDBJ whole genome shotgun (WGS) entry which is preliminary data.</text>
</comment>
<evidence type="ECO:0000259" key="3">
    <source>
        <dbReference type="Pfam" id="PF07626"/>
    </source>
</evidence>
<evidence type="ECO:0000256" key="1">
    <source>
        <dbReference type="SAM" id="MobiDB-lite"/>
    </source>
</evidence>
<feature type="domain" description="DUF1587" evidence="3">
    <location>
        <begin position="142"/>
        <end position="205"/>
    </location>
</feature>
<feature type="domain" description="DUF1588" evidence="4">
    <location>
        <begin position="631"/>
        <end position="729"/>
    </location>
</feature>
<feature type="region of interest" description="Disordered" evidence="1">
    <location>
        <begin position="21"/>
        <end position="43"/>
    </location>
</feature>
<dbReference type="EMBL" id="SJPN01000002">
    <property type="protein sequence ID" value="TWU05550.1"/>
    <property type="molecule type" value="Genomic_DNA"/>
</dbReference>
<dbReference type="Pfam" id="PF07626">
    <property type="entry name" value="PSD3"/>
    <property type="match status" value="1"/>
</dbReference>
<dbReference type="Pfam" id="PF07624">
    <property type="entry name" value="PSD2"/>
    <property type="match status" value="1"/>
</dbReference>
<evidence type="ECO:0000313" key="8">
    <source>
        <dbReference type="EMBL" id="TWU05550.1"/>
    </source>
</evidence>
<protein>
    <recommendedName>
        <fullName evidence="10">Planctomycete cytochrome C</fullName>
    </recommendedName>
</protein>
<evidence type="ECO:0000259" key="2">
    <source>
        <dbReference type="Pfam" id="PF07624"/>
    </source>
</evidence>
<proteinExistence type="predicted"/>
<feature type="domain" description="Cytochrome C Planctomycete-type" evidence="6">
    <location>
        <begin position="60"/>
        <end position="105"/>
    </location>
</feature>
<evidence type="ECO:0000259" key="4">
    <source>
        <dbReference type="Pfam" id="PF07627"/>
    </source>
</evidence>
<dbReference type="InterPro" id="IPR011429">
    <property type="entry name" value="Cyt_c_Planctomycete-type"/>
</dbReference>
<sequence length="826" mass="91476">MIAVILSFGIGIQAGEPSGDLAAPAQANATSESSNESSDHSRDALKNWKATGWPLMQQFCIDCHSEDNLEAGLDLSGFETLDSNATAVTARVLEMVRFGAMPPDDSELPSIDERKRFVDSIESTLYAVGCDLTPKSGKVTARRLNRAEYNHSVRDLFGIDIQPADDFPSDEVGAGFDNNGDVLSLSPMLLEKYMAAAERVASAAIVDPDTLPRLDLDVAPDRLPVYGNFKVGSFNGRFLDKESFIWLDIKPPFAGEYRISVRGGNTLPDDKPRTVAIFDAAGILRATGELKYYGGSGGSESFSAKLDLPAGEQRLFFDVIHDDRELVVGESRFEELDRLDGKRMKSVLEKLSTPVPPERNFDKSDHPFMFRAISIDGPSRYEPDVLPPFQSKLVRRVAPRRRGRYSDVSKTAAYSLQPLMRLAFRGPVSDDDVAPYAQLVEMATDQGESFYVGMQVAISAILVSPRFLYRVETPPADAKPDDSGDVALTQHQLATRLAYFLWSSTPDDELLQAADKGRLDEAMLRSQITRMLRDPKSDALASQFAAQWLGLRNLEEHTADAEKFPALTPSLRNAMARETELLFLDVLHENKPVSEFLTADYTFVDRELAKHYELDFDADGFQRVSLAATPRRGLLAHAGILTLTSSPTRTSPVKRGKWILENILGTPPPEPPAGVPLLDEAKVASADATFREQLELHRQSPTCASCHRVMDQLGFGLDQFDAIGRFRTMENGHPIDSSGEMPDGREFNSASELSRMLSQSEQTAFSKTLTRRLLTFAIGRELAPTDRCVIDQIMENTREDNHRLVDLITQVVLSRPFRFQTPATEN</sequence>